<evidence type="ECO:0000313" key="3">
    <source>
        <dbReference type="Proteomes" id="UP001209878"/>
    </source>
</evidence>
<proteinExistence type="predicted"/>
<dbReference type="AlphaFoldDB" id="A0AAD9NUI6"/>
<dbReference type="EMBL" id="JAODUO010000466">
    <property type="protein sequence ID" value="KAK2179904.1"/>
    <property type="molecule type" value="Genomic_DNA"/>
</dbReference>
<name>A0AAD9NUI6_RIDPI</name>
<dbReference type="Gene3D" id="1.20.920.20">
    <property type="match status" value="1"/>
</dbReference>
<gene>
    <name evidence="2" type="ORF">NP493_465g02027</name>
</gene>
<accession>A0AAD9NUI6</accession>
<sequence length="449" mass="51924">MKARVRLIRARMKAGYVMIRARMKALGYVMIRARMKARGSGYVMIRARMKARVRLIRAMKAQEHGDNKIRYNLKCSIKKQDRVRLPVAVVDFKKAKLADDDQDLPKADRIMNLFKATDGLKRAMQMRKLPELEKAINYVKHNGFEPQLHDEMREAHLVMLQLRRLERIRAEILELKQSTVAEIRSYSKPPPVVHTVMTATFLLLGHKEKETRMADPTRSEVMFAQIRILDWKFQRSCSQIIMLNNCIEDTQSRFDRAVADCRRTFCYSIRLRLATLEGIRNMFYEYASRLSDRLESLQHQLTEAGRYELVSEDEVWKHVQALVGKTGKEGLKRCCLQAEPSKINPTAAQRAGTLLAEHDLEEVRDVSAGAATFFIWSTTMIEENELYIRSIALEEEEKKKKAEEKKRLEAEEKERKKIEAAEEEERKKAVEEAKLEALADSGDGAAPPE</sequence>
<evidence type="ECO:0000256" key="1">
    <source>
        <dbReference type="SAM" id="MobiDB-lite"/>
    </source>
</evidence>
<reference evidence="2" key="1">
    <citation type="journal article" date="2023" name="Mol. Biol. Evol.">
        <title>Third-Generation Sequencing Reveals the Adaptive Role of the Epigenome in Three Deep-Sea Polychaetes.</title>
        <authorList>
            <person name="Perez M."/>
            <person name="Aroh O."/>
            <person name="Sun Y."/>
            <person name="Lan Y."/>
            <person name="Juniper S.K."/>
            <person name="Young C.R."/>
            <person name="Angers B."/>
            <person name="Qian P.Y."/>
        </authorList>
    </citation>
    <scope>NUCLEOTIDE SEQUENCE</scope>
    <source>
        <strain evidence="2">R07B-5</strain>
    </source>
</reference>
<dbReference type="Proteomes" id="UP001209878">
    <property type="component" value="Unassembled WGS sequence"/>
</dbReference>
<organism evidence="2 3">
    <name type="scientific">Ridgeia piscesae</name>
    <name type="common">Tubeworm</name>
    <dbReference type="NCBI Taxonomy" id="27915"/>
    <lineage>
        <taxon>Eukaryota</taxon>
        <taxon>Metazoa</taxon>
        <taxon>Spiralia</taxon>
        <taxon>Lophotrochozoa</taxon>
        <taxon>Annelida</taxon>
        <taxon>Polychaeta</taxon>
        <taxon>Sedentaria</taxon>
        <taxon>Canalipalpata</taxon>
        <taxon>Sabellida</taxon>
        <taxon>Siboglinidae</taxon>
        <taxon>Ridgeia</taxon>
    </lineage>
</organism>
<protein>
    <submittedName>
        <fullName evidence="2">Uncharacterized protein</fullName>
    </submittedName>
</protein>
<evidence type="ECO:0000313" key="2">
    <source>
        <dbReference type="EMBL" id="KAK2179904.1"/>
    </source>
</evidence>
<keyword evidence="3" id="KW-1185">Reference proteome</keyword>
<comment type="caution">
    <text evidence="2">The sequence shown here is derived from an EMBL/GenBank/DDBJ whole genome shotgun (WGS) entry which is preliminary data.</text>
</comment>
<feature type="region of interest" description="Disordered" evidence="1">
    <location>
        <begin position="397"/>
        <end position="429"/>
    </location>
</feature>